<evidence type="ECO:0000256" key="4">
    <source>
        <dbReference type="ARBA" id="ARBA00022692"/>
    </source>
</evidence>
<keyword evidence="5 7" id="KW-1133">Transmembrane helix</keyword>
<feature type="transmembrane region" description="Helical" evidence="7">
    <location>
        <begin position="177"/>
        <end position="200"/>
    </location>
</feature>
<evidence type="ECO:0000256" key="5">
    <source>
        <dbReference type="ARBA" id="ARBA00022989"/>
    </source>
</evidence>
<evidence type="ECO:0000256" key="3">
    <source>
        <dbReference type="ARBA" id="ARBA00022475"/>
    </source>
</evidence>
<comment type="subcellular location">
    <subcellularLocation>
        <location evidence="1 7">Cell membrane</location>
        <topology evidence="1 7">Multi-pass membrane protein</topology>
    </subcellularLocation>
</comment>
<feature type="transmembrane region" description="Helical" evidence="7">
    <location>
        <begin position="206"/>
        <end position="227"/>
    </location>
</feature>
<evidence type="ECO:0000256" key="2">
    <source>
        <dbReference type="ARBA" id="ARBA00008640"/>
    </source>
</evidence>
<name>A0A7W9JKD3_9MICC</name>
<comment type="similarity">
    <text evidence="2 7">Belongs to the TVP38/TMEM64 family.</text>
</comment>
<feature type="region of interest" description="Disordered" evidence="8">
    <location>
        <begin position="1"/>
        <end position="23"/>
    </location>
</feature>
<proteinExistence type="inferred from homology"/>
<feature type="compositionally biased region" description="Low complexity" evidence="8">
    <location>
        <begin position="1"/>
        <end position="14"/>
    </location>
</feature>
<evidence type="ECO:0000259" key="9">
    <source>
        <dbReference type="Pfam" id="PF09335"/>
    </source>
</evidence>
<gene>
    <name evidence="10" type="ORF">HDA33_002084</name>
</gene>
<dbReference type="PANTHER" id="PTHR12677:SF59">
    <property type="entry name" value="GOLGI APPARATUS MEMBRANE PROTEIN TVP38-RELATED"/>
    <property type="match status" value="1"/>
</dbReference>
<dbReference type="InterPro" id="IPR032816">
    <property type="entry name" value="VTT_dom"/>
</dbReference>
<keyword evidence="4 7" id="KW-0812">Transmembrane</keyword>
<dbReference type="EMBL" id="JACHMW010000001">
    <property type="protein sequence ID" value="MBB5849520.1"/>
    <property type="molecule type" value="Genomic_DNA"/>
</dbReference>
<evidence type="ECO:0000256" key="8">
    <source>
        <dbReference type="SAM" id="MobiDB-lite"/>
    </source>
</evidence>
<feature type="domain" description="VTT" evidence="9">
    <location>
        <begin position="83"/>
        <end position="199"/>
    </location>
</feature>
<dbReference type="RefSeq" id="WP_184173117.1">
    <property type="nucleotide sequence ID" value="NZ_BAABAG010000017.1"/>
</dbReference>
<evidence type="ECO:0000313" key="11">
    <source>
        <dbReference type="Proteomes" id="UP000567246"/>
    </source>
</evidence>
<reference evidence="10 11" key="1">
    <citation type="submission" date="2020-08" db="EMBL/GenBank/DDBJ databases">
        <title>Sequencing the genomes of 1000 actinobacteria strains.</title>
        <authorList>
            <person name="Klenk H.-P."/>
        </authorList>
    </citation>
    <scope>NUCLEOTIDE SEQUENCE [LARGE SCALE GENOMIC DNA]</scope>
    <source>
        <strain evidence="10 11">DSM 17945</strain>
    </source>
</reference>
<dbReference type="Pfam" id="PF09335">
    <property type="entry name" value="VTT_dom"/>
    <property type="match status" value="1"/>
</dbReference>
<keyword evidence="6 7" id="KW-0472">Membrane</keyword>
<feature type="transmembrane region" description="Helical" evidence="7">
    <location>
        <begin position="65"/>
        <end position="87"/>
    </location>
</feature>
<evidence type="ECO:0000256" key="6">
    <source>
        <dbReference type="ARBA" id="ARBA00023136"/>
    </source>
</evidence>
<organism evidence="10 11">
    <name type="scientific">Micrococcus endophyticus</name>
    <dbReference type="NCBI Taxonomy" id="455343"/>
    <lineage>
        <taxon>Bacteria</taxon>
        <taxon>Bacillati</taxon>
        <taxon>Actinomycetota</taxon>
        <taxon>Actinomycetes</taxon>
        <taxon>Micrococcales</taxon>
        <taxon>Micrococcaceae</taxon>
        <taxon>Micrococcus</taxon>
    </lineage>
</organism>
<evidence type="ECO:0000256" key="7">
    <source>
        <dbReference type="RuleBase" id="RU366058"/>
    </source>
</evidence>
<accession>A0A7W9JKD3</accession>
<dbReference type="Proteomes" id="UP000567246">
    <property type="component" value="Unassembled WGS sequence"/>
</dbReference>
<keyword evidence="11" id="KW-1185">Reference proteome</keyword>
<keyword evidence="3 7" id="KW-1003">Cell membrane</keyword>
<sequence length="244" mass="25266">MPSSAAPPSDAASSRPDRRGSSGSVCTAIRTLLLVVVVALFIWLATSVRLPDIDTLRDRLASFGFWSWLMFVLAYAGVALTPVPVTLMALTGGVLFGAVQGSVLSVAGALLGSIGAYWIARALGRDVILRGLGRHADTVEEHLEDAGFLALLTLRVAPGLPYWPVNYGAGALGVPSGMFVGSTAVGVIPGQVSLVALGAFAVHPGVLNGVILGVGWLAVGVLTVWAARHWRRAAHHDDGEGGED</sequence>
<comment type="caution">
    <text evidence="10">The sequence shown here is derived from an EMBL/GenBank/DDBJ whole genome shotgun (WGS) entry which is preliminary data.</text>
</comment>
<dbReference type="PANTHER" id="PTHR12677">
    <property type="entry name" value="GOLGI APPARATUS MEMBRANE PROTEIN TVP38-RELATED"/>
    <property type="match status" value="1"/>
</dbReference>
<feature type="transmembrane region" description="Helical" evidence="7">
    <location>
        <begin position="94"/>
        <end position="120"/>
    </location>
</feature>
<evidence type="ECO:0000256" key="1">
    <source>
        <dbReference type="ARBA" id="ARBA00004651"/>
    </source>
</evidence>
<protein>
    <recommendedName>
        <fullName evidence="7">TVP38/TMEM64 family membrane protein</fullName>
    </recommendedName>
</protein>
<dbReference type="AlphaFoldDB" id="A0A7W9JKD3"/>
<dbReference type="GO" id="GO:0005886">
    <property type="term" value="C:plasma membrane"/>
    <property type="evidence" value="ECO:0007669"/>
    <property type="project" value="UniProtKB-SubCell"/>
</dbReference>
<evidence type="ECO:0000313" key="10">
    <source>
        <dbReference type="EMBL" id="MBB5849520.1"/>
    </source>
</evidence>
<feature type="transmembrane region" description="Helical" evidence="7">
    <location>
        <begin position="25"/>
        <end position="45"/>
    </location>
</feature>
<dbReference type="InterPro" id="IPR015414">
    <property type="entry name" value="TMEM64"/>
</dbReference>